<evidence type="ECO:0000256" key="3">
    <source>
        <dbReference type="ARBA" id="ARBA00007658"/>
    </source>
</evidence>
<evidence type="ECO:0000256" key="10">
    <source>
        <dbReference type="ARBA" id="ARBA00048605"/>
    </source>
</evidence>
<name>A0A6G1JQ97_9PLEO</name>
<dbReference type="EMBL" id="MU005792">
    <property type="protein sequence ID" value="KAF2702789.1"/>
    <property type="molecule type" value="Genomic_DNA"/>
</dbReference>
<comment type="cofactor">
    <cofactor evidence="1 11">
        <name>Ca(2+)</name>
        <dbReference type="ChEBI" id="CHEBI:29108"/>
    </cofactor>
</comment>
<comment type="catalytic activity">
    <reaction evidence="10">
        <text>N(4)-(alpha-D-Man-(1-&gt;2)-alpha-D-Man-(1-&gt;2)-alpha-D-Man-(1-&gt;3)-[alpha-D-Man-(1-&gt;2)-alpha-D-Man-(1-&gt;3)-[alpha-D-Man-(1-&gt;2)-alpha-D-Man-(1-&gt;6)]-alpha-D-Man-(1-&gt;6)]-beta-D-Man-(1-&gt;4)-beta-D-GlcNAc-(1-&gt;4)-beta-D-GlcNAc)-L-asparaginyl-[protein] (N-glucan mannose isomer 9A1,2,3B1,2,3) + 4 H2O = N(4)-(alpha-D-Man-(1-&gt;3)-[alpha-D-Man-(1-&gt;3)-[alpha-D-Man-(1-&gt;6)]-alpha-D-Man-(1-&gt;6)]-beta-D-Man-(1-&gt;4)-beta-D-GlcNAc-(1-&gt;4)-beta-D-GlcNAc)-L-asparaginyl-[protein] (N-glucan mannose isomer 5A1,2) + 4 beta-D-mannose</text>
        <dbReference type="Rhea" id="RHEA:56008"/>
        <dbReference type="Rhea" id="RHEA-COMP:14356"/>
        <dbReference type="Rhea" id="RHEA-COMP:14367"/>
        <dbReference type="ChEBI" id="CHEBI:15377"/>
        <dbReference type="ChEBI" id="CHEBI:28563"/>
        <dbReference type="ChEBI" id="CHEBI:59087"/>
        <dbReference type="ChEBI" id="CHEBI:139493"/>
        <dbReference type="EC" id="3.2.1.113"/>
    </reaction>
</comment>
<evidence type="ECO:0000256" key="14">
    <source>
        <dbReference type="SAM" id="SignalP"/>
    </source>
</evidence>
<feature type="binding site" evidence="11">
    <location>
        <position position="548"/>
    </location>
    <ligand>
        <name>Ca(2+)</name>
        <dbReference type="ChEBI" id="CHEBI:29108"/>
    </ligand>
</feature>
<evidence type="ECO:0000256" key="5">
    <source>
        <dbReference type="ARBA" id="ARBA00022801"/>
    </source>
</evidence>
<dbReference type="InterPro" id="IPR012341">
    <property type="entry name" value="6hp_glycosidase-like_sf"/>
</dbReference>
<feature type="chain" id="PRO_5026023660" description="alpha-1,2-Mannosidase" evidence="14">
    <location>
        <begin position="25"/>
        <end position="561"/>
    </location>
</feature>
<keyword evidence="11" id="KW-0479">Metal-binding</keyword>
<gene>
    <name evidence="15" type="ORF">K504DRAFT_463977</name>
</gene>
<dbReference type="SUPFAM" id="SSF48225">
    <property type="entry name" value="Seven-hairpin glycosidases"/>
    <property type="match status" value="1"/>
</dbReference>
<dbReference type="FunFam" id="1.50.10.10:FF:000047">
    <property type="entry name" value="Mannosyl-oligosaccharide alpha-1,2-mannosidase"/>
    <property type="match status" value="1"/>
</dbReference>
<reference evidence="15" key="1">
    <citation type="journal article" date="2020" name="Stud. Mycol.">
        <title>101 Dothideomycetes genomes: a test case for predicting lifestyles and emergence of pathogens.</title>
        <authorList>
            <person name="Haridas S."/>
            <person name="Albert R."/>
            <person name="Binder M."/>
            <person name="Bloem J."/>
            <person name="Labutti K."/>
            <person name="Salamov A."/>
            <person name="Andreopoulos B."/>
            <person name="Baker S."/>
            <person name="Barry K."/>
            <person name="Bills G."/>
            <person name="Bluhm B."/>
            <person name="Cannon C."/>
            <person name="Castanera R."/>
            <person name="Culley D."/>
            <person name="Daum C."/>
            <person name="Ezra D."/>
            <person name="Gonzalez J."/>
            <person name="Henrissat B."/>
            <person name="Kuo A."/>
            <person name="Liang C."/>
            <person name="Lipzen A."/>
            <person name="Lutzoni F."/>
            <person name="Magnuson J."/>
            <person name="Mondo S."/>
            <person name="Nolan M."/>
            <person name="Ohm R."/>
            <person name="Pangilinan J."/>
            <person name="Park H.-J."/>
            <person name="Ramirez L."/>
            <person name="Alfaro M."/>
            <person name="Sun H."/>
            <person name="Tritt A."/>
            <person name="Yoshinaga Y."/>
            <person name="Zwiers L.-H."/>
            <person name="Turgeon B."/>
            <person name="Goodwin S."/>
            <person name="Spatafora J."/>
            <person name="Crous P."/>
            <person name="Grigoriev I."/>
        </authorList>
    </citation>
    <scope>NUCLEOTIDE SEQUENCE</scope>
    <source>
        <strain evidence="15">CBS 279.74</strain>
    </source>
</reference>
<sequence>MASSSMSLASLLSIFCALVSFGLARDTTTARDSQFYGNTSYPGQKGPNYDYTGFEQNQTVRAEAVIEMFRFAWNGYSTYAFPHDDLLPVNNSFRDSRNGWGAAAVDGLDTAIILEQADIVNQILNFIPTIDFTKTNTPQPSVVSLFETNIRYLGGLLSSYDLLKGPFAHLDVDEDQVDALLTQATSLADTLKFAFDTPSGIPVNNIFPNNHTFSPRGLTQDGIRTAGLAELGTLALEWQRLSDLTGNPEYGDLAQKAQSNWFNPAYDVWPGLTGGNFSVETGEILDQYGGWTSGNDSAYEYLIKMYVYDPERYANYSARFIEAADSTISHLLSSPSSRPDLTMAGSFAGMQVANYSEQLACFIGGSFILGSTALEKPEYLEYGLKFSEFCANGYRYTASGIGPIIYSWNLTELSNPNYSNQTEFYEKAGWFIDDNTVFLNGQAPEAVESWYYAYQVTGSQYWRDVAWAYTLAQNRTERVGSGFSSILNVLDKDGGGYENFQASYMLAEVLKYQYLIQAPEEKKGIWDVEYAPDGVGKGGNVNYFVFNTEAHPIRVRAKVPV</sequence>
<keyword evidence="8 13" id="KW-0326">Glycosidase</keyword>
<dbReference type="GO" id="GO:0036503">
    <property type="term" value="P:ERAD pathway"/>
    <property type="evidence" value="ECO:0007669"/>
    <property type="project" value="UniProtKB-ARBA"/>
</dbReference>
<evidence type="ECO:0000313" key="15">
    <source>
        <dbReference type="EMBL" id="KAF2702789.1"/>
    </source>
</evidence>
<dbReference type="InterPro" id="IPR036026">
    <property type="entry name" value="Seven-hairpin_glycosidases"/>
</dbReference>
<proteinExistence type="inferred from homology"/>
<dbReference type="UniPathway" id="UPA00378"/>
<keyword evidence="5 13" id="KW-0378">Hydrolase</keyword>
<dbReference type="Pfam" id="PF01532">
    <property type="entry name" value="Glyco_hydro_47"/>
    <property type="match status" value="1"/>
</dbReference>
<keyword evidence="11" id="KW-0106">Calcium</keyword>
<comment type="pathway">
    <text evidence="2">Protein modification; protein glycosylation.</text>
</comment>
<evidence type="ECO:0000256" key="2">
    <source>
        <dbReference type="ARBA" id="ARBA00004922"/>
    </source>
</evidence>
<dbReference type="PANTHER" id="PTHR11742">
    <property type="entry name" value="MANNOSYL-OLIGOSACCHARIDE ALPHA-1,2-MANNOSIDASE-RELATED"/>
    <property type="match status" value="1"/>
</dbReference>
<evidence type="ECO:0000256" key="6">
    <source>
        <dbReference type="ARBA" id="ARBA00023157"/>
    </source>
</evidence>
<dbReference type="InterPro" id="IPR050749">
    <property type="entry name" value="Glycosyl_Hydrolase_47"/>
</dbReference>
<keyword evidence="16" id="KW-1185">Reference proteome</keyword>
<evidence type="ECO:0000256" key="1">
    <source>
        <dbReference type="ARBA" id="ARBA00001913"/>
    </source>
</evidence>
<comment type="catalytic activity">
    <reaction evidence="9">
        <text>N(4)-(alpha-D-Man-(1-&gt;2)-alpha-D-Man-(1-&gt;2)-alpha-D-Man-(1-&gt;3)-[alpha-D-Man-(1-&gt;3)-[alpha-D-Man-(1-&gt;2)-alpha-D-Man-(1-&gt;6)]-alpha-D-Man-(1-&gt;6)]-beta-D-Man-(1-&gt;4)-beta-D-GlcNAc-(1-&gt;4)-beta-D-GlcNAc)-L-asparaginyl-[protein] (N-glucan mannose isomer 8A1,2,3B1,3) + 3 H2O = N(4)-(alpha-D-Man-(1-&gt;3)-[alpha-D-Man-(1-&gt;3)-[alpha-D-Man-(1-&gt;6)]-alpha-D-Man-(1-&gt;6)]-beta-D-Man-(1-&gt;4)-beta-D-GlcNAc-(1-&gt;4)-beta-D-GlcNAc)-L-asparaginyl-[protein] (N-glucan mannose isomer 5A1,2) + 3 beta-D-mannose</text>
        <dbReference type="Rhea" id="RHEA:56028"/>
        <dbReference type="Rhea" id="RHEA-COMP:14358"/>
        <dbReference type="Rhea" id="RHEA-COMP:14367"/>
        <dbReference type="ChEBI" id="CHEBI:15377"/>
        <dbReference type="ChEBI" id="CHEBI:28563"/>
        <dbReference type="ChEBI" id="CHEBI:59087"/>
        <dbReference type="ChEBI" id="CHEBI:60628"/>
        <dbReference type="EC" id="3.2.1.113"/>
    </reaction>
</comment>
<organism evidence="15 16">
    <name type="scientific">Pleomassaria siparia CBS 279.74</name>
    <dbReference type="NCBI Taxonomy" id="1314801"/>
    <lineage>
        <taxon>Eukaryota</taxon>
        <taxon>Fungi</taxon>
        <taxon>Dikarya</taxon>
        <taxon>Ascomycota</taxon>
        <taxon>Pezizomycotina</taxon>
        <taxon>Dothideomycetes</taxon>
        <taxon>Pleosporomycetidae</taxon>
        <taxon>Pleosporales</taxon>
        <taxon>Pleomassariaceae</taxon>
        <taxon>Pleomassaria</taxon>
    </lineage>
</organism>
<evidence type="ECO:0000256" key="8">
    <source>
        <dbReference type="ARBA" id="ARBA00023295"/>
    </source>
</evidence>
<dbReference type="Proteomes" id="UP000799428">
    <property type="component" value="Unassembled WGS sequence"/>
</dbReference>
<evidence type="ECO:0000256" key="7">
    <source>
        <dbReference type="ARBA" id="ARBA00023180"/>
    </source>
</evidence>
<evidence type="ECO:0000256" key="9">
    <source>
        <dbReference type="ARBA" id="ARBA00047669"/>
    </source>
</evidence>
<evidence type="ECO:0000313" key="16">
    <source>
        <dbReference type="Proteomes" id="UP000799428"/>
    </source>
</evidence>
<evidence type="ECO:0000256" key="4">
    <source>
        <dbReference type="ARBA" id="ARBA00022729"/>
    </source>
</evidence>
<dbReference type="Gene3D" id="1.50.10.10">
    <property type="match status" value="1"/>
</dbReference>
<dbReference type="PANTHER" id="PTHR11742:SF101">
    <property type="entry name" value="MANNOSYL-OLIGOSACCHARIDE ALPHA-1,2-MANNOSIDASE 1B"/>
    <property type="match status" value="1"/>
</dbReference>
<dbReference type="PRINTS" id="PR00747">
    <property type="entry name" value="GLYHDRLASE47"/>
</dbReference>
<accession>A0A6G1JQ97</accession>
<dbReference type="InterPro" id="IPR001382">
    <property type="entry name" value="Glyco_hydro_47"/>
</dbReference>
<keyword evidence="7" id="KW-0325">Glycoprotein</keyword>
<evidence type="ECO:0000256" key="12">
    <source>
        <dbReference type="PIRSR" id="PIRSR601382-3"/>
    </source>
</evidence>
<feature type="disulfide bond" evidence="12">
    <location>
        <begin position="361"/>
        <end position="390"/>
    </location>
</feature>
<dbReference type="AlphaFoldDB" id="A0A6G1JQ97"/>
<dbReference type="GO" id="GO:0016020">
    <property type="term" value="C:membrane"/>
    <property type="evidence" value="ECO:0007669"/>
    <property type="project" value="InterPro"/>
</dbReference>
<dbReference type="GO" id="GO:0005783">
    <property type="term" value="C:endoplasmic reticulum"/>
    <property type="evidence" value="ECO:0007669"/>
    <property type="project" value="TreeGrafter"/>
</dbReference>
<dbReference type="OrthoDB" id="8118055at2759"/>
<protein>
    <recommendedName>
        <fullName evidence="13">alpha-1,2-Mannosidase</fullName>
        <ecNumber evidence="13">3.2.1.-</ecNumber>
    </recommendedName>
</protein>
<dbReference type="GO" id="GO:0005975">
    <property type="term" value="P:carbohydrate metabolic process"/>
    <property type="evidence" value="ECO:0007669"/>
    <property type="project" value="InterPro"/>
</dbReference>
<dbReference type="EC" id="3.2.1.-" evidence="13"/>
<feature type="signal peptide" evidence="14">
    <location>
        <begin position="1"/>
        <end position="24"/>
    </location>
</feature>
<keyword evidence="6 12" id="KW-1015">Disulfide bond</keyword>
<comment type="similarity">
    <text evidence="3 13">Belongs to the glycosyl hydrolase 47 family.</text>
</comment>
<evidence type="ECO:0000256" key="11">
    <source>
        <dbReference type="PIRSR" id="PIRSR601382-2"/>
    </source>
</evidence>
<keyword evidence="4 14" id="KW-0732">Signal</keyword>
<dbReference type="GO" id="GO:0004571">
    <property type="term" value="F:mannosyl-oligosaccharide 1,2-alpha-mannosidase activity"/>
    <property type="evidence" value="ECO:0007669"/>
    <property type="project" value="UniProtKB-EC"/>
</dbReference>
<dbReference type="GO" id="GO:0005509">
    <property type="term" value="F:calcium ion binding"/>
    <property type="evidence" value="ECO:0007669"/>
    <property type="project" value="InterPro"/>
</dbReference>
<evidence type="ECO:0000256" key="13">
    <source>
        <dbReference type="RuleBase" id="RU361193"/>
    </source>
</evidence>